<evidence type="ECO:0000313" key="3">
    <source>
        <dbReference type="Proteomes" id="UP000006844"/>
    </source>
</evidence>
<evidence type="ECO:0000256" key="1">
    <source>
        <dbReference type="SAM" id="MobiDB-lite"/>
    </source>
</evidence>
<feature type="compositionally biased region" description="Basic and acidic residues" evidence="1">
    <location>
        <begin position="1"/>
        <end position="15"/>
    </location>
</feature>
<dbReference type="STRING" id="401053.AciPR4_1101"/>
<dbReference type="HOGENOM" id="CLU_036287_0_0_0"/>
<name>E8UXI6_TERSS</name>
<dbReference type="eggNOG" id="COG3942">
    <property type="taxonomic scope" value="Bacteria"/>
</dbReference>
<dbReference type="EMBL" id="CP002467">
    <property type="protein sequence ID" value="ADV81930.1"/>
    <property type="molecule type" value="Genomic_DNA"/>
</dbReference>
<dbReference type="KEGG" id="tsa:AciPR4_1101"/>
<keyword evidence="3" id="KW-1185">Reference proteome</keyword>
<dbReference type="RefSeq" id="WP_013567663.1">
    <property type="nucleotide sequence ID" value="NC_014963.1"/>
</dbReference>
<feature type="region of interest" description="Disordered" evidence="1">
    <location>
        <begin position="1"/>
        <end position="23"/>
    </location>
</feature>
<organism evidence="2 3">
    <name type="scientific">Terriglobus saanensis (strain ATCC BAA-1853 / DSM 23119 / SP1PR4)</name>
    <dbReference type="NCBI Taxonomy" id="401053"/>
    <lineage>
        <taxon>Bacteria</taxon>
        <taxon>Pseudomonadati</taxon>
        <taxon>Acidobacteriota</taxon>
        <taxon>Terriglobia</taxon>
        <taxon>Terriglobales</taxon>
        <taxon>Acidobacteriaceae</taxon>
        <taxon>Terriglobus</taxon>
    </lineage>
</organism>
<reference evidence="2 3" key="1">
    <citation type="journal article" date="2012" name="Stand. Genomic Sci.">
        <title>Complete genome sequence of Terriglobus saanensis type strain SP1PR4(T), an Acidobacteria from tundra soil.</title>
        <authorList>
            <person name="Rawat S.R."/>
            <person name="Mannisto M.K."/>
            <person name="Starovoytov V."/>
            <person name="Goodwin L."/>
            <person name="Nolan M."/>
            <person name="Hauser L."/>
            <person name="Land M."/>
            <person name="Davenport K.W."/>
            <person name="Woyke T."/>
            <person name="Haggblom M.M."/>
        </authorList>
    </citation>
    <scope>NUCLEOTIDE SEQUENCE</scope>
    <source>
        <strain evidence="3">ATCC BAA-1853 / DSM 23119 / SP1PR4</strain>
    </source>
</reference>
<dbReference type="AlphaFoldDB" id="E8UXI6"/>
<gene>
    <name evidence="2" type="ordered locus">AciPR4_1101</name>
</gene>
<dbReference type="Proteomes" id="UP000006844">
    <property type="component" value="Chromosome"/>
</dbReference>
<evidence type="ECO:0000313" key="2">
    <source>
        <dbReference type="EMBL" id="ADV81930.1"/>
    </source>
</evidence>
<sequence>MVTAKPEREASDTRPRRLGQLPAVGSDGARRELVRRIVHSPTFARSERLGTFLTYVCDMTFKGREAEINEQKIGREIFGRPQDYDSAVDGIVRSQASRLRQRLELYFQQEGADELVRITIPRGGYVPVFETQNTSVPTPADVEATLPSPYLSPLTPTPSVEVHPKQSVTGRWLPWGLSAVLTLMLMALWFHDRSTLQRPAIADHPLWSHLFTKNQPTMVVAPDSGLVLFHGMSGRDLDLKGYLDAGYRSEPAVLPQIGPAASLKDSVLDLANRRYTSIVDLKTILSLKDRAQTLGSEVSVRYARDLRPNDFKAGDVILLGSSEADPWDELYEHNMNFVFKDDYKGVFSILNRNPQKGEPARWESRRDDPQRTVFGVVAYMPSLAGDGNALLLEGTGMSGTEAGMDFVLDDAQLLPFLNRIRHPDGTLPHFEVLLGTQNMGASATQSHIVAWRTMN</sequence>
<proteinExistence type="predicted"/>
<protein>
    <submittedName>
        <fullName evidence="2">Uncharacterized protein</fullName>
    </submittedName>
</protein>
<accession>E8UXI6</accession>